<dbReference type="EMBL" id="FNFE01000001">
    <property type="protein sequence ID" value="SDJ59421.1"/>
    <property type="molecule type" value="Genomic_DNA"/>
</dbReference>
<accession>A0A1G8V028</accession>
<keyword evidence="2" id="KW-1185">Reference proteome</keyword>
<proteinExistence type="predicted"/>
<reference evidence="2" key="1">
    <citation type="submission" date="2016-10" db="EMBL/GenBank/DDBJ databases">
        <authorList>
            <person name="Varghese N."/>
            <person name="Submissions S."/>
        </authorList>
    </citation>
    <scope>NUCLEOTIDE SEQUENCE [LARGE SCALE GENOMIC DNA]</scope>
    <source>
        <strain evidence="2">B4,CECT 8067,JCM 17497</strain>
    </source>
</reference>
<organism evidence="1 2">
    <name type="scientific">Natronorubrum texcoconense</name>
    <dbReference type="NCBI Taxonomy" id="1095776"/>
    <lineage>
        <taxon>Archaea</taxon>
        <taxon>Methanobacteriati</taxon>
        <taxon>Methanobacteriota</taxon>
        <taxon>Stenosarchaea group</taxon>
        <taxon>Halobacteria</taxon>
        <taxon>Halobacteriales</taxon>
        <taxon>Natrialbaceae</taxon>
        <taxon>Natronorubrum</taxon>
    </lineage>
</organism>
<dbReference type="OrthoDB" id="351201at2157"/>
<gene>
    <name evidence="1" type="ORF">SAMN04515672_1111</name>
</gene>
<dbReference type="RefSeq" id="WP_090303561.1">
    <property type="nucleotide sequence ID" value="NZ_FNFE01000001.1"/>
</dbReference>
<name>A0A1G8V028_9EURY</name>
<protein>
    <submittedName>
        <fullName evidence="1">Uncharacterized protein</fullName>
    </submittedName>
</protein>
<evidence type="ECO:0000313" key="1">
    <source>
        <dbReference type="EMBL" id="SDJ59421.1"/>
    </source>
</evidence>
<evidence type="ECO:0000313" key="2">
    <source>
        <dbReference type="Proteomes" id="UP000198882"/>
    </source>
</evidence>
<dbReference type="AlphaFoldDB" id="A0A1G8V028"/>
<sequence>MANRSSNRSAKLRDEADIKYDIDMPFSSRDSEILLIEQNDDEVEVIVGNIPEPSGYNLDRNYPENLEDEENMRRHTVAEWIVEETTEMFTDYEWETSEYKSNNPNYHLRDVYFTCDKDELDNAVLTAKTFLAEIERKALSHAKRFDRTYNSPTDDL</sequence>
<dbReference type="Proteomes" id="UP000198882">
    <property type="component" value="Unassembled WGS sequence"/>
</dbReference>